<dbReference type="Proteomes" id="UP000660861">
    <property type="component" value="Unassembled WGS sequence"/>
</dbReference>
<dbReference type="RefSeq" id="WP_262397896.1">
    <property type="nucleotide sequence ID" value="NZ_JACRTC010000005.1"/>
</dbReference>
<comment type="caution">
    <text evidence="1">The sequence shown here is derived from an EMBL/GenBank/DDBJ whole genome shotgun (WGS) entry which is preliminary data.</text>
</comment>
<reference evidence="1" key="1">
    <citation type="submission" date="2020-08" db="EMBL/GenBank/DDBJ databases">
        <title>Genome public.</title>
        <authorList>
            <person name="Liu C."/>
            <person name="Sun Q."/>
        </authorList>
    </citation>
    <scope>NUCLEOTIDE SEQUENCE</scope>
    <source>
        <strain evidence="1">NSJ-54</strain>
    </source>
</reference>
<dbReference type="AlphaFoldDB" id="A0A926EBF3"/>
<name>A0A926EBF3_9FIRM</name>
<dbReference type="EMBL" id="JACRTC010000005">
    <property type="protein sequence ID" value="MBC8570802.1"/>
    <property type="molecule type" value="Genomic_DNA"/>
</dbReference>
<gene>
    <name evidence="1" type="ORF">H8709_08175</name>
</gene>
<evidence type="ECO:0000313" key="1">
    <source>
        <dbReference type="EMBL" id="MBC8570802.1"/>
    </source>
</evidence>
<organism evidence="1 2">
    <name type="scientific">Zongyangia hominis</name>
    <dbReference type="NCBI Taxonomy" id="2763677"/>
    <lineage>
        <taxon>Bacteria</taxon>
        <taxon>Bacillati</taxon>
        <taxon>Bacillota</taxon>
        <taxon>Clostridia</taxon>
        <taxon>Eubacteriales</taxon>
        <taxon>Oscillospiraceae</taxon>
        <taxon>Zongyangia</taxon>
    </lineage>
</organism>
<accession>A0A926EBF3</accession>
<proteinExistence type="predicted"/>
<sequence length="101" mass="11216">MEKIVSVCGCICSDCVDFGKECPGCEKLKGRVSWAPYLGLEVCPLYDCCVNRRGLTSCGDCPKLPCSLFYDTRDPSTTKEQHEADIRERVDVLRNQCGSLT</sequence>
<keyword evidence="2" id="KW-1185">Reference proteome</keyword>
<evidence type="ECO:0000313" key="2">
    <source>
        <dbReference type="Proteomes" id="UP000660861"/>
    </source>
</evidence>
<protein>
    <submittedName>
        <fullName evidence="1">DUF3795 domain-containing protein</fullName>
    </submittedName>
</protein>